<dbReference type="Gene3D" id="1.10.150.300">
    <property type="entry name" value="TGS-like domain"/>
    <property type="match status" value="1"/>
</dbReference>
<evidence type="ECO:0000256" key="1">
    <source>
        <dbReference type="ARBA" id="ARBA00001946"/>
    </source>
</evidence>
<keyword evidence="5" id="KW-0460">Magnesium</keyword>
<dbReference type="AlphaFoldDB" id="A0A388SAL2"/>
<dbReference type="PANTHER" id="PTHR23305:SF18">
    <property type="entry name" value="OBG-TYPE G DOMAIN-CONTAINING PROTEIN"/>
    <property type="match status" value="1"/>
</dbReference>
<dbReference type="GO" id="GO:0046872">
    <property type="term" value="F:metal ion binding"/>
    <property type="evidence" value="ECO:0007669"/>
    <property type="project" value="UniProtKB-KW"/>
</dbReference>
<keyword evidence="2" id="KW-0479">Metal-binding</keyword>
<dbReference type="InterPro" id="IPR004396">
    <property type="entry name" value="ATPase_YchF/OLA1"/>
</dbReference>
<evidence type="ECO:0000256" key="5">
    <source>
        <dbReference type="ARBA" id="ARBA00022842"/>
    </source>
</evidence>
<feature type="domain" description="TGS" evidence="8">
    <location>
        <begin position="279"/>
        <end position="362"/>
    </location>
</feature>
<dbReference type="GO" id="GO:0043023">
    <property type="term" value="F:ribosomal large subunit binding"/>
    <property type="evidence" value="ECO:0007669"/>
    <property type="project" value="UniProtKB-UniRule"/>
</dbReference>
<dbReference type="Gene3D" id="3.10.20.30">
    <property type="match status" value="1"/>
</dbReference>
<feature type="domain" description="OBG-type G" evidence="7">
    <location>
        <begin position="3"/>
        <end position="257"/>
    </location>
</feature>
<dbReference type="InterPro" id="IPR041706">
    <property type="entry name" value="YchF_N"/>
</dbReference>
<dbReference type="GO" id="GO:0016887">
    <property type="term" value="F:ATP hydrolysis activity"/>
    <property type="evidence" value="ECO:0007669"/>
    <property type="project" value="UniProtKB-UniRule"/>
</dbReference>
<dbReference type="PIRSF" id="PIRSF006641">
    <property type="entry name" value="CHP00092"/>
    <property type="match status" value="1"/>
</dbReference>
<dbReference type="Pfam" id="PF06071">
    <property type="entry name" value="YchF-GTPase_C"/>
    <property type="match status" value="1"/>
</dbReference>
<dbReference type="InterPro" id="IPR006073">
    <property type="entry name" value="GTP-bd"/>
</dbReference>
<dbReference type="EMBL" id="BGZJ01000001">
    <property type="protein sequence ID" value="GBO93352.1"/>
    <property type="molecule type" value="Genomic_DNA"/>
</dbReference>
<dbReference type="GO" id="GO:0005737">
    <property type="term" value="C:cytoplasm"/>
    <property type="evidence" value="ECO:0007669"/>
    <property type="project" value="TreeGrafter"/>
</dbReference>
<dbReference type="OrthoDB" id="9810373at2"/>
<sequence>MGLKCGIVGLPNVGKSTLFNALTKAGIAAENYPFCTIDPNVGIVEVPDPRLQALAEIDHPKKIVPAAVEFVDIAGLVAGASKGEGLGNQFLANIRECDAIAHIVRCFEDDNIVHVSGKVDPASDIEVINTELALSDLTVVEKQIQKWGKQAKQGADKEAAKLVAVLEKLQPVLNEGKPARTVPLTDEEKLLIKNYGLLTLKPVMFVANVSEDGFENNSYLDAVRQIAKEQGATVVAVSAQTEVELLEMPEEDRAMFLSDMGMEEPGLNRVIRAAYDLLGLQTFFTSGEKETRAWTIHKGDTAPKAAGVIHTDFERGFIRAQTIAFDDYIKYHGEKGAQEAGKERAEGKDYVVHDGDIMNFLFNV</sequence>
<keyword evidence="4 6" id="KW-0067">ATP-binding</keyword>
<dbReference type="SUPFAM" id="SSF52540">
    <property type="entry name" value="P-loop containing nucleoside triphosphate hydrolases"/>
    <property type="match status" value="1"/>
</dbReference>
<dbReference type="InterPro" id="IPR013029">
    <property type="entry name" value="YchF_C"/>
</dbReference>
<dbReference type="GO" id="GO:0005525">
    <property type="term" value="F:GTP binding"/>
    <property type="evidence" value="ECO:0007669"/>
    <property type="project" value="InterPro"/>
</dbReference>
<dbReference type="NCBIfam" id="TIGR00092">
    <property type="entry name" value="redox-regulated ATPase YchF"/>
    <property type="match status" value="1"/>
</dbReference>
<dbReference type="InterPro" id="IPR004095">
    <property type="entry name" value="TGS"/>
</dbReference>
<accession>A0A388SAL2</accession>
<comment type="caution">
    <text evidence="9">The sequence shown here is derived from an EMBL/GenBank/DDBJ whole genome shotgun (WGS) entry which is preliminary data.</text>
</comment>
<dbReference type="CDD" id="cd04867">
    <property type="entry name" value="TGS_YchF_OLA1"/>
    <property type="match status" value="1"/>
</dbReference>
<dbReference type="Proteomes" id="UP000266091">
    <property type="component" value="Unassembled WGS sequence"/>
</dbReference>
<evidence type="ECO:0000256" key="3">
    <source>
        <dbReference type="ARBA" id="ARBA00022741"/>
    </source>
</evidence>
<dbReference type="PANTHER" id="PTHR23305">
    <property type="entry name" value="OBG GTPASE FAMILY"/>
    <property type="match status" value="1"/>
</dbReference>
<dbReference type="SUPFAM" id="SSF81271">
    <property type="entry name" value="TGS-like"/>
    <property type="match status" value="1"/>
</dbReference>
<evidence type="ECO:0000256" key="6">
    <source>
        <dbReference type="HAMAP-Rule" id="MF_00944"/>
    </source>
</evidence>
<protein>
    <recommendedName>
        <fullName evidence="6">Ribosome-binding ATPase YchF</fullName>
    </recommendedName>
</protein>
<dbReference type="HAMAP" id="MF_00944">
    <property type="entry name" value="YchF_OLA1_ATPase"/>
    <property type="match status" value="1"/>
</dbReference>
<evidence type="ECO:0000259" key="7">
    <source>
        <dbReference type="PROSITE" id="PS51710"/>
    </source>
</evidence>
<evidence type="ECO:0000256" key="2">
    <source>
        <dbReference type="ARBA" id="ARBA00022723"/>
    </source>
</evidence>
<dbReference type="PROSITE" id="PS51710">
    <property type="entry name" value="G_OBG"/>
    <property type="match status" value="1"/>
</dbReference>
<dbReference type="InterPro" id="IPR023192">
    <property type="entry name" value="TGS-like_dom_sf"/>
</dbReference>
<gene>
    <name evidence="6 9" type="primary">ychF</name>
    <name evidence="9" type="ORF">MESMUL_07060</name>
</gene>
<dbReference type="Pfam" id="PF01926">
    <property type="entry name" value="MMR_HSR1"/>
    <property type="match status" value="1"/>
</dbReference>
<dbReference type="FunFam" id="1.10.150.300:FF:000004">
    <property type="entry name" value="Ribosome-binding ATPase YchF"/>
    <property type="match status" value="1"/>
</dbReference>
<dbReference type="RefSeq" id="WP_116269744.1">
    <property type="nucleotide sequence ID" value="NZ_BGZJ01000001.1"/>
</dbReference>
<evidence type="ECO:0000259" key="8">
    <source>
        <dbReference type="PROSITE" id="PS51880"/>
    </source>
</evidence>
<dbReference type="PRINTS" id="PR00326">
    <property type="entry name" value="GTP1OBG"/>
</dbReference>
<evidence type="ECO:0000313" key="10">
    <source>
        <dbReference type="Proteomes" id="UP000266091"/>
    </source>
</evidence>
<dbReference type="CDD" id="cd01900">
    <property type="entry name" value="YchF"/>
    <property type="match status" value="1"/>
</dbReference>
<dbReference type="InterPro" id="IPR031167">
    <property type="entry name" value="G_OBG"/>
</dbReference>
<feature type="binding site" evidence="6">
    <location>
        <begin position="12"/>
        <end position="17"/>
    </location>
    <ligand>
        <name>ATP</name>
        <dbReference type="ChEBI" id="CHEBI:30616"/>
    </ligand>
</feature>
<comment type="function">
    <text evidence="6">ATPase that binds to both the 70S ribosome and the 50S ribosomal subunit in a nucleotide-independent manner.</text>
</comment>
<dbReference type="InterPro" id="IPR027417">
    <property type="entry name" value="P-loop_NTPase"/>
</dbReference>
<dbReference type="FunFam" id="3.10.20.30:FF:000001">
    <property type="entry name" value="Ribosome-binding ATPase YchF"/>
    <property type="match status" value="1"/>
</dbReference>
<keyword evidence="10" id="KW-1185">Reference proteome</keyword>
<keyword evidence="3 6" id="KW-0547">Nucleotide-binding</keyword>
<dbReference type="InterPro" id="IPR012676">
    <property type="entry name" value="TGS-like"/>
</dbReference>
<reference evidence="9 10" key="1">
    <citation type="journal article" date="2018" name="Int. J. Syst. Evol. Microbiol.">
        <title>Mesosutterella multiformis gen. nov., sp. nov., a member of the family Sutterellaceae and Sutterella megalosphaeroides sp. nov., isolated from human faeces.</title>
        <authorList>
            <person name="Sakamoto M."/>
            <person name="Ikeyama N."/>
            <person name="Kunihiro T."/>
            <person name="Iino T."/>
            <person name="Yuki M."/>
            <person name="Ohkuma M."/>
        </authorList>
    </citation>
    <scope>NUCLEOTIDE SEQUENCE [LARGE SCALE GENOMIC DNA]</scope>
    <source>
        <strain evidence="9 10">4NBBH2</strain>
    </source>
</reference>
<dbReference type="Gene3D" id="3.40.50.300">
    <property type="entry name" value="P-loop containing nucleotide triphosphate hydrolases"/>
    <property type="match status" value="1"/>
</dbReference>
<name>A0A388SAL2_9BURK</name>
<dbReference type="GO" id="GO:0005524">
    <property type="term" value="F:ATP binding"/>
    <property type="evidence" value="ECO:0007669"/>
    <property type="project" value="UniProtKB-UniRule"/>
</dbReference>
<dbReference type="InterPro" id="IPR012675">
    <property type="entry name" value="Beta-grasp_dom_sf"/>
</dbReference>
<evidence type="ECO:0000256" key="4">
    <source>
        <dbReference type="ARBA" id="ARBA00022840"/>
    </source>
</evidence>
<comment type="similarity">
    <text evidence="6">Belongs to the TRAFAC class OBG-HflX-like GTPase superfamily. OBG GTPase family. YchF/OLA1 subfamily.</text>
</comment>
<proteinExistence type="inferred from homology"/>
<dbReference type="PROSITE" id="PS51880">
    <property type="entry name" value="TGS"/>
    <property type="match status" value="1"/>
</dbReference>
<comment type="cofactor">
    <cofactor evidence="1">
        <name>Mg(2+)</name>
        <dbReference type="ChEBI" id="CHEBI:18420"/>
    </cofactor>
</comment>
<organism evidence="9 10">
    <name type="scientific">Mesosutterella multiformis</name>
    <dbReference type="NCBI Taxonomy" id="2259133"/>
    <lineage>
        <taxon>Bacteria</taxon>
        <taxon>Pseudomonadati</taxon>
        <taxon>Pseudomonadota</taxon>
        <taxon>Betaproteobacteria</taxon>
        <taxon>Burkholderiales</taxon>
        <taxon>Sutterellaceae</taxon>
        <taxon>Mesosutterella</taxon>
    </lineage>
</organism>
<evidence type="ECO:0000313" key="9">
    <source>
        <dbReference type="EMBL" id="GBO93352.1"/>
    </source>
</evidence>